<organism evidence="3 4">
    <name type="scientific">Sistotremastrum suecicum HHB10207 ss-3</name>
    <dbReference type="NCBI Taxonomy" id="1314776"/>
    <lineage>
        <taxon>Eukaryota</taxon>
        <taxon>Fungi</taxon>
        <taxon>Dikarya</taxon>
        <taxon>Basidiomycota</taxon>
        <taxon>Agaricomycotina</taxon>
        <taxon>Agaricomycetes</taxon>
        <taxon>Sistotremastrales</taxon>
        <taxon>Sistotremastraceae</taxon>
        <taxon>Sistotremastrum</taxon>
    </lineage>
</organism>
<keyword evidence="4" id="KW-1185">Reference proteome</keyword>
<feature type="compositionally biased region" description="Basic and acidic residues" evidence="1">
    <location>
        <begin position="20"/>
        <end position="39"/>
    </location>
</feature>
<feature type="compositionally biased region" description="Acidic residues" evidence="1">
    <location>
        <begin position="1247"/>
        <end position="1264"/>
    </location>
</feature>
<feature type="region of interest" description="Disordered" evidence="1">
    <location>
        <begin position="2331"/>
        <end position="2411"/>
    </location>
</feature>
<dbReference type="PANTHER" id="PTHR33099">
    <property type="entry name" value="FE2OG DIOXYGENASE DOMAIN-CONTAINING PROTEIN"/>
    <property type="match status" value="1"/>
</dbReference>
<dbReference type="Pfam" id="PF13640">
    <property type="entry name" value="2OG-FeII_Oxy_3"/>
    <property type="match status" value="1"/>
</dbReference>
<feature type="domain" description="Prolyl 4-hydroxylase alpha subunit Fe(2+) 2OG dioxygenase" evidence="2">
    <location>
        <begin position="184"/>
        <end position="271"/>
    </location>
</feature>
<proteinExistence type="predicted"/>
<dbReference type="EMBL" id="KV428237">
    <property type="protein sequence ID" value="KZT33492.1"/>
    <property type="molecule type" value="Genomic_DNA"/>
</dbReference>
<feature type="region of interest" description="Disordered" evidence="1">
    <location>
        <begin position="1241"/>
        <end position="1264"/>
    </location>
</feature>
<feature type="compositionally biased region" description="Acidic residues" evidence="1">
    <location>
        <begin position="40"/>
        <end position="53"/>
    </location>
</feature>
<name>A0A165YQ88_9AGAM</name>
<dbReference type="OrthoDB" id="3269573at2759"/>
<reference evidence="3 4" key="1">
    <citation type="journal article" date="2016" name="Mol. Biol. Evol.">
        <title>Comparative Genomics of Early-Diverging Mushroom-Forming Fungi Provides Insights into the Origins of Lignocellulose Decay Capabilities.</title>
        <authorList>
            <person name="Nagy L.G."/>
            <person name="Riley R."/>
            <person name="Tritt A."/>
            <person name="Adam C."/>
            <person name="Daum C."/>
            <person name="Floudas D."/>
            <person name="Sun H."/>
            <person name="Yadav J.S."/>
            <person name="Pangilinan J."/>
            <person name="Larsson K.H."/>
            <person name="Matsuura K."/>
            <person name="Barry K."/>
            <person name="Labutti K."/>
            <person name="Kuo R."/>
            <person name="Ohm R.A."/>
            <person name="Bhattacharya S.S."/>
            <person name="Shirouzu T."/>
            <person name="Yoshinaga Y."/>
            <person name="Martin F.M."/>
            <person name="Grigoriev I.V."/>
            <person name="Hibbett D.S."/>
        </authorList>
    </citation>
    <scope>NUCLEOTIDE SEQUENCE [LARGE SCALE GENOMIC DNA]</scope>
    <source>
        <strain evidence="3 4">HHB10207 ss-3</strain>
    </source>
</reference>
<dbReference type="Gene3D" id="2.60.120.620">
    <property type="entry name" value="q2cbj1_9rhob like domain"/>
    <property type="match status" value="2"/>
</dbReference>
<accession>A0A165YQ88</accession>
<evidence type="ECO:0000259" key="2">
    <source>
        <dbReference type="Pfam" id="PF13640"/>
    </source>
</evidence>
<sequence>MSLHTDPTAQEPQIITTNFADKDRAPRMDVDETEDKQNADDSDSDVSTDEESEERLANPCEDIGTALSAALAQKSTGESKGTFAFAHTFNLAPNPGLNVAGLGEISLPLRSRDAQELISVCELAPFGKGDKTIVDTEVRNTWEVDADKVTFENPQWTSWFKTSVIPEITQQLGVASISNWELYKLLLYETGSHFRPHQDTEKAKGMFATVVIVLPSVFEGGELHTSFNDQTKIFDVSKDSKFSTSILAWYTDVRHEIKPITSGYRLALSFNLMAPTGIPRPGLSGFSQIVAAVRHVLLSWRQASRAPDKLVYLLEHEYSSFGFENGILKGSDVHTVNILRSLAKECRFKVYFASAKLHVRGDANGYEDEYEMGDDPCSSLTLENVIGVNGRPAKFCIDNLEFEHPEDFIPRGLDTGAPDDEEYEGYMGNHAGELQYWYNKTVVLLWPRNRHEDVLGDEWLEGAAAKLQNSTSTSATKREQKVVERVISRFEGGAGHDFACHELCLVAIRWKDCDLFVRAARAGGVVGPSTGSPILSNQELIHAIRTFGFQSVNELLSDIIAKCRTNAFAFALITSISDSDLAENSDVKSWCEAQRKYVLEHLKTAIPDDVKFFVGVGRAEGIAFIESTIIPQLLSLECSQDFWIALLEGLHADRDAIGPSAQAVNEVLRTTLTSFLQRTDPIRIKKPAEMYQPPKYSARSTIDLIRLCITVQEPESCSIIFDKMKTYYNENPRFRDALVLQVYRPVIAALTSFQHPPSSVNLDGSPFGSFLETIAPDVMRLKIDEQKADEWKGVIEAARWCTAEGMAFLASKIKACFEGPRANPGLSSTLAKLLKDTWSTSPSAENIVAIQKLTQSLLDISISNADILFAPPPKSYLQSVPPPDPLKNAKDLLRLCFETDNGPISSVLFSRLQSPKKNIPAHFINIALPMIAVLSEELASHNILISSNPYATLCRSTITTFVDKIMGPRPAANGPTLAQKLAGLGCHCVPCTEMRNLLDGEESTVMIRRTAKDRKHLEQQLKKSRLGLTYITVENYSPYGLEITKPHSLISLATWTDRRKTAVDAVNAIGSLEAQQAVLGSEYARVFGILEISTAPVRNLPIPTPIMASTALNTMSSTTVISGQQPLPPLPAQTTATLPVQASSTDPTALKFGTKRALPSVSALTAQTPRKRSKAASDVVIDLYVTPTSIDSEAAAIEPEATRHQGEGGPAVTPSTALGDTSSVPEDISMAEQVVGKEDVISPGDAEAGDDDDTYISTDEDSEEKIDKPCKDIKAGLTAALSAKTSGEFKGTFAFSHTYNIAPTPGLNIAGFGPLPLPLTERDAKALIDVCELAPFGKAERTIVDKQVRDTWEIDATKVTFQNPHWQPWFKTVVIPQISQSLGVASISNWELYKLLLYEEGSHFLPHQDTEKCEGMFATVVVVLPSTFEGGQLHFSHSGQEKILDVAGDSGFSTSVLGWYTDVRHEVKPIVKGYRLALSFNLMTPAGAPRPSLSRYSKTVAAVRHVLMSWRQNPTAPEKLVYLLDHEYSSFGFGNGILKGADAYKVDILRLLAKPCRFKVYFATAKLYIKGDAIAETPEDYEMGEDPEVSFTVENIVDINGSPAEFSQDVIGLSHPDDFVPCGLDDREHSKEEYQGYMGNSGGELEYWYNKTVVILWPRNQHENILGDVWFQGAAAKLKTSTSAIATRREKKLWEHLVQRLEGGSTNDSACREVCRAAVRWKNRDFFMRAARAGDLPGRSSGFETLSHEELIDATFALGFQALKPLLTEILAKSRSNAYSFTLIASISDSRASHDLHLAEVKNWCDEQHDFAIKNLKVATPPDVEVFLGISRKKGIDFIRSIILPQLLALNCPQNFWVSFLKELHSERTTISPSADAVDDVVKSTVNSVLQTLEPICSKRQKTESTGLKFQRLRHQPLAYDPQPTLELIRLCAIVQCPEAYTIIFDKIRAYHGEDPARRSTLASQVYRPVLATLLSLTAAPYSINLNTPIFLPILGMIGGEVVDAQIDDSKFVNWKLMIEAAKWCGEKGVKSLQSRILTSINAATIPSDTQIALVKLLRQAWPISSESEHLIAVQGLITTVVKSAVAKGVVVIGPSQLVLSKSMPILVENAKKLLLLCLDSANAPVASELLSRLKSPKNIPAQLIHVAVPFITSLRQILDTHNIDIAGEPYGEFCRTTIITFIDKLMGPQPAADYSKVQRRLDILVCQCKPCQEVKKRLGTEDPAVVIVATKKELPHLEKSLKRLSSSLIIREISKDRQFGIEVTKVHSFLSFSAWDGRRQIAVNAVNAIGPPEIQRAIFGDEYLRVVRLLGIPAADSVIEQNFLSSEKIPRPDTDMAISSASTTDYPKSSVTQSPKSTSVPTVDPQVGLKRVLPSDATADLTTPRKRSKAVTEDIIDLCTPSPSPKKSAS</sequence>
<feature type="compositionally biased region" description="Polar residues" evidence="1">
    <location>
        <begin position="1"/>
        <end position="19"/>
    </location>
</feature>
<feature type="compositionally biased region" description="Polar residues" evidence="1">
    <location>
        <begin position="2338"/>
        <end position="2362"/>
    </location>
</feature>
<protein>
    <recommendedName>
        <fullName evidence="2">Prolyl 4-hydroxylase alpha subunit Fe(2+) 2OG dioxygenase domain-containing protein</fullName>
    </recommendedName>
</protein>
<dbReference type="PANTHER" id="PTHR33099:SF7">
    <property type="entry name" value="MYND-TYPE DOMAIN-CONTAINING PROTEIN"/>
    <property type="match status" value="1"/>
</dbReference>
<dbReference type="Proteomes" id="UP000076798">
    <property type="component" value="Unassembled WGS sequence"/>
</dbReference>
<evidence type="ECO:0000256" key="1">
    <source>
        <dbReference type="SAM" id="MobiDB-lite"/>
    </source>
</evidence>
<dbReference type="InterPro" id="IPR044862">
    <property type="entry name" value="Pro_4_hyd_alph_FE2OG_OXY"/>
</dbReference>
<evidence type="ECO:0000313" key="3">
    <source>
        <dbReference type="EMBL" id="KZT33492.1"/>
    </source>
</evidence>
<gene>
    <name evidence="3" type="ORF">SISSUDRAFT_1132519</name>
</gene>
<evidence type="ECO:0000313" key="4">
    <source>
        <dbReference type="Proteomes" id="UP000076798"/>
    </source>
</evidence>
<feature type="region of interest" description="Disordered" evidence="1">
    <location>
        <begin position="1"/>
        <end position="59"/>
    </location>
</feature>